<gene>
    <name evidence="2" type="ORF">CLV47_10837</name>
</gene>
<evidence type="ECO:0000313" key="3">
    <source>
        <dbReference type="Proteomes" id="UP000237752"/>
    </source>
</evidence>
<dbReference type="EMBL" id="PVUE01000008">
    <property type="protein sequence ID" value="PRZ41678.1"/>
    <property type="molecule type" value="Genomic_DNA"/>
</dbReference>
<feature type="transmembrane region" description="Helical" evidence="1">
    <location>
        <begin position="12"/>
        <end position="30"/>
    </location>
</feature>
<accession>A0A2T1A010</accession>
<comment type="caution">
    <text evidence="2">The sequence shown here is derived from an EMBL/GenBank/DDBJ whole genome shotgun (WGS) entry which is preliminary data.</text>
</comment>
<organism evidence="2 3">
    <name type="scientific">Antricoccus suffuscus</name>
    <dbReference type="NCBI Taxonomy" id="1629062"/>
    <lineage>
        <taxon>Bacteria</taxon>
        <taxon>Bacillati</taxon>
        <taxon>Actinomycetota</taxon>
        <taxon>Actinomycetes</taxon>
        <taxon>Geodermatophilales</taxon>
        <taxon>Antricoccaceae</taxon>
        <taxon>Antricoccus</taxon>
    </lineage>
</organism>
<keyword evidence="3" id="KW-1185">Reference proteome</keyword>
<feature type="transmembrane region" description="Helical" evidence="1">
    <location>
        <begin position="42"/>
        <end position="63"/>
    </location>
</feature>
<sequence length="76" mass="8345">MRLLGPSSTTLLVISLVLAVLVTTVTVAFWDRGVLRMSRRIVGLTLSQAFLLLAAFVFANQQISFYASWSDLFGGH</sequence>
<protein>
    <submittedName>
        <fullName evidence="2">Uncharacterized protein</fullName>
    </submittedName>
</protein>
<reference evidence="2 3" key="1">
    <citation type="submission" date="2018-03" db="EMBL/GenBank/DDBJ databases">
        <title>Genomic Encyclopedia of Archaeal and Bacterial Type Strains, Phase II (KMG-II): from individual species to whole genera.</title>
        <authorList>
            <person name="Goeker M."/>
        </authorList>
    </citation>
    <scope>NUCLEOTIDE SEQUENCE [LARGE SCALE GENOMIC DNA]</scope>
    <source>
        <strain evidence="2 3">DSM 100065</strain>
    </source>
</reference>
<dbReference type="Proteomes" id="UP000237752">
    <property type="component" value="Unassembled WGS sequence"/>
</dbReference>
<keyword evidence="1" id="KW-0472">Membrane</keyword>
<dbReference type="RefSeq" id="WP_106349078.1">
    <property type="nucleotide sequence ID" value="NZ_PVUE01000008.1"/>
</dbReference>
<keyword evidence="1" id="KW-1133">Transmembrane helix</keyword>
<evidence type="ECO:0000256" key="1">
    <source>
        <dbReference type="SAM" id="Phobius"/>
    </source>
</evidence>
<dbReference type="AlphaFoldDB" id="A0A2T1A010"/>
<name>A0A2T1A010_9ACTN</name>
<keyword evidence="1" id="KW-0812">Transmembrane</keyword>
<proteinExistence type="predicted"/>
<evidence type="ECO:0000313" key="2">
    <source>
        <dbReference type="EMBL" id="PRZ41678.1"/>
    </source>
</evidence>